<keyword evidence="3" id="KW-1185">Reference proteome</keyword>
<gene>
    <name evidence="2" type="ORF">HNQ64_001806</name>
</gene>
<keyword evidence="1" id="KW-0732">Signal</keyword>
<feature type="signal peptide" evidence="1">
    <location>
        <begin position="1"/>
        <end position="18"/>
    </location>
</feature>
<protein>
    <submittedName>
        <fullName evidence="2">Uncharacterized protein</fullName>
    </submittedName>
</protein>
<organism evidence="2 3">
    <name type="scientific">Prosthecobacter dejongeii</name>
    <dbReference type="NCBI Taxonomy" id="48465"/>
    <lineage>
        <taxon>Bacteria</taxon>
        <taxon>Pseudomonadati</taxon>
        <taxon>Verrucomicrobiota</taxon>
        <taxon>Verrucomicrobiia</taxon>
        <taxon>Verrucomicrobiales</taxon>
        <taxon>Verrucomicrobiaceae</taxon>
        <taxon>Prosthecobacter</taxon>
    </lineage>
</organism>
<sequence>MKHLLPLIFSLVTLQAFAHEGVDLGPNGGRLLVIDKKASLKGEVRVKGDQFHLTLLDSQQKALPVTAQTLTAHSRGSIVTSTKLTVVKTSHGFTFPLVRSGAWIVMQYRAAAESKPITIRFPYDTSTCSGCQKAEWLCGCR</sequence>
<reference evidence="2 3" key="1">
    <citation type="submission" date="2020-08" db="EMBL/GenBank/DDBJ databases">
        <title>Genomic Encyclopedia of Type Strains, Phase IV (KMG-IV): sequencing the most valuable type-strain genomes for metagenomic binning, comparative biology and taxonomic classification.</title>
        <authorList>
            <person name="Goeker M."/>
        </authorList>
    </citation>
    <scope>NUCLEOTIDE SEQUENCE [LARGE SCALE GENOMIC DNA]</scope>
    <source>
        <strain evidence="2 3">DSM 12251</strain>
    </source>
</reference>
<dbReference type="RefSeq" id="WP_184207571.1">
    <property type="nucleotide sequence ID" value="NZ_JACHIF010000003.1"/>
</dbReference>
<evidence type="ECO:0000313" key="2">
    <source>
        <dbReference type="EMBL" id="MBB5037557.1"/>
    </source>
</evidence>
<feature type="chain" id="PRO_5031011998" evidence="1">
    <location>
        <begin position="19"/>
        <end position="141"/>
    </location>
</feature>
<accession>A0A7W7YK98</accession>
<proteinExistence type="predicted"/>
<evidence type="ECO:0000313" key="3">
    <source>
        <dbReference type="Proteomes" id="UP000534294"/>
    </source>
</evidence>
<name>A0A7W7YK98_9BACT</name>
<dbReference type="EMBL" id="JACHIF010000003">
    <property type="protein sequence ID" value="MBB5037557.1"/>
    <property type="molecule type" value="Genomic_DNA"/>
</dbReference>
<dbReference type="AlphaFoldDB" id="A0A7W7YK98"/>
<comment type="caution">
    <text evidence="2">The sequence shown here is derived from an EMBL/GenBank/DDBJ whole genome shotgun (WGS) entry which is preliminary data.</text>
</comment>
<dbReference type="Proteomes" id="UP000534294">
    <property type="component" value="Unassembled WGS sequence"/>
</dbReference>
<evidence type="ECO:0000256" key="1">
    <source>
        <dbReference type="SAM" id="SignalP"/>
    </source>
</evidence>